<organism evidence="2 3">
    <name type="scientific">Stephania yunnanensis</name>
    <dbReference type="NCBI Taxonomy" id="152371"/>
    <lineage>
        <taxon>Eukaryota</taxon>
        <taxon>Viridiplantae</taxon>
        <taxon>Streptophyta</taxon>
        <taxon>Embryophyta</taxon>
        <taxon>Tracheophyta</taxon>
        <taxon>Spermatophyta</taxon>
        <taxon>Magnoliopsida</taxon>
        <taxon>Ranunculales</taxon>
        <taxon>Menispermaceae</taxon>
        <taxon>Menispermoideae</taxon>
        <taxon>Cissampelideae</taxon>
        <taxon>Stephania</taxon>
    </lineage>
</organism>
<accession>A0AAP0EFY6</accession>
<gene>
    <name evidence="2" type="ORF">Syun_027607</name>
</gene>
<name>A0AAP0EFY6_9MAGN</name>
<evidence type="ECO:0000313" key="3">
    <source>
        <dbReference type="Proteomes" id="UP001420932"/>
    </source>
</evidence>
<protein>
    <recommendedName>
        <fullName evidence="1">Reverse transcriptase zinc-binding domain-containing protein</fullName>
    </recommendedName>
</protein>
<sequence length="139" mass="15930">MSLNAEEMSRLVDDSWMWRGDPKGVYTVQSRYKAIVGLISQNSNHQQFEFWPQLRRLNVPPNIKNLLWRAVQNTLPTTKNLYSRRVNLNVLCPVCGAVEEDILHAMVGCRIATRCWAELGLPPKSARSNLFRSMFDGPV</sequence>
<evidence type="ECO:0000313" key="2">
    <source>
        <dbReference type="EMBL" id="KAK9092696.1"/>
    </source>
</evidence>
<reference evidence="2 3" key="1">
    <citation type="submission" date="2024-01" db="EMBL/GenBank/DDBJ databases">
        <title>Genome assemblies of Stephania.</title>
        <authorList>
            <person name="Yang L."/>
        </authorList>
    </citation>
    <scope>NUCLEOTIDE SEQUENCE [LARGE SCALE GENOMIC DNA]</scope>
    <source>
        <strain evidence="2">YNDBR</strain>
        <tissue evidence="2">Leaf</tissue>
    </source>
</reference>
<evidence type="ECO:0000259" key="1">
    <source>
        <dbReference type="Pfam" id="PF13966"/>
    </source>
</evidence>
<dbReference type="Proteomes" id="UP001420932">
    <property type="component" value="Unassembled WGS sequence"/>
</dbReference>
<dbReference type="InterPro" id="IPR026960">
    <property type="entry name" value="RVT-Znf"/>
</dbReference>
<dbReference type="Pfam" id="PF13966">
    <property type="entry name" value="zf-RVT"/>
    <property type="match status" value="1"/>
</dbReference>
<feature type="domain" description="Reverse transcriptase zinc-binding" evidence="1">
    <location>
        <begin position="26"/>
        <end position="116"/>
    </location>
</feature>
<dbReference type="EMBL" id="JBBNAF010000012">
    <property type="protein sequence ID" value="KAK9092696.1"/>
    <property type="molecule type" value="Genomic_DNA"/>
</dbReference>
<comment type="caution">
    <text evidence="2">The sequence shown here is derived from an EMBL/GenBank/DDBJ whole genome shotgun (WGS) entry which is preliminary data.</text>
</comment>
<dbReference type="AlphaFoldDB" id="A0AAP0EFY6"/>
<proteinExistence type="predicted"/>
<keyword evidence="3" id="KW-1185">Reference proteome</keyword>